<dbReference type="Gene3D" id="3.10.28.10">
    <property type="entry name" value="Homing endonucleases"/>
    <property type="match status" value="2"/>
</dbReference>
<name>S5U518_9ASCO</name>
<dbReference type="GO" id="GO:0004519">
    <property type="term" value="F:endonuclease activity"/>
    <property type="evidence" value="ECO:0007669"/>
    <property type="project" value="InterPro"/>
</dbReference>
<geneLocation type="mitochondrion" evidence="2"/>
<feature type="domain" description="Homing endonuclease LAGLIDADG" evidence="1">
    <location>
        <begin position="59"/>
        <end position="156"/>
    </location>
</feature>
<dbReference type="AlphaFoldDB" id="S5U518"/>
<dbReference type="GO" id="GO:0005739">
    <property type="term" value="C:mitochondrion"/>
    <property type="evidence" value="ECO:0007669"/>
    <property type="project" value="UniProtKB-ARBA"/>
</dbReference>
<dbReference type="SUPFAM" id="SSF55608">
    <property type="entry name" value="Homing endonucleases"/>
    <property type="match status" value="2"/>
</dbReference>
<dbReference type="InterPro" id="IPR004860">
    <property type="entry name" value="LAGLIDADG_dom"/>
</dbReference>
<dbReference type="Pfam" id="PF00961">
    <property type="entry name" value="LAGLIDADG_1"/>
    <property type="match status" value="1"/>
</dbReference>
<organism evidence="2">
    <name type="scientific">Cyberlindnera suaveolens</name>
    <dbReference type="NCBI Taxonomy" id="907738"/>
    <lineage>
        <taxon>Eukaryota</taxon>
        <taxon>Fungi</taxon>
        <taxon>Dikarya</taxon>
        <taxon>Ascomycota</taxon>
        <taxon>Saccharomycotina</taxon>
        <taxon>Saccharomycetes</taxon>
        <taxon>Phaffomycetales</taxon>
        <taxon>Phaffomycetaceae</taxon>
        <taxon>Cyberlindnera</taxon>
    </lineage>
</organism>
<sequence>MKYINIYNLENNTHELISLIVNKTWYTNNTKQLLYNMIVEQIVLEQPQLLTDEDKYNWLRGFIDAEGNFNINLRLDNKYPRCEFIFAMNLHHEDIKTLNKVLNYLNIKNTLYENKDIIGFKVSNKETITNKVIPILKKYPFLTKKNYDFELYCQAHDLHNNILPRNIKYNLTILNKIKPLKELLNKYNDIDKFPSLEFTNNHINNYWIVGFIEGDGSFHINNNLLLGFKLGQRKESINALISTINYIKNQPLENNCSINIKDINPIYLDGKTKAQISIGYNDFLYWQLIPYLLKFKFQSRKGYDLTIWILFVIIKQHGLHKYSLFQELFNYIKNNHNSKRYNKLTYPSIYKFEEIFNCSDIYDKQLTQDQNARKHRNKIY</sequence>
<accession>S5U518</accession>
<proteinExistence type="predicted"/>
<evidence type="ECO:0000259" key="1">
    <source>
        <dbReference type="Pfam" id="PF00961"/>
    </source>
</evidence>
<dbReference type="PANTHER" id="PTHR36181:SF2">
    <property type="entry name" value="INTRON-ENCODED ENDONUCLEASE AI3-RELATED"/>
    <property type="match status" value="1"/>
</dbReference>
<dbReference type="InterPro" id="IPR051289">
    <property type="entry name" value="LAGLIDADG_Endonuclease"/>
</dbReference>
<dbReference type="InterPro" id="IPR027434">
    <property type="entry name" value="Homing_endonucl"/>
</dbReference>
<dbReference type="PANTHER" id="PTHR36181">
    <property type="entry name" value="INTRON-ENCODED ENDONUCLEASE AI3-RELATED"/>
    <property type="match status" value="1"/>
</dbReference>
<dbReference type="EMBL" id="KC993181">
    <property type="protein sequence ID" value="AGS44186.1"/>
    <property type="molecule type" value="Genomic_DNA"/>
</dbReference>
<reference evidence="2" key="1">
    <citation type="submission" date="2013-04" db="EMBL/GenBank/DDBJ databases">
        <authorList>
            <person name="Hegedusova E."/>
            <person name="Brejova B."/>
            <person name="Nosek J."/>
        </authorList>
    </citation>
    <scope>NUCLEOTIDE SEQUENCE</scope>
    <source>
        <strain evidence="2">CBS 255</strain>
    </source>
</reference>
<evidence type="ECO:0000313" key="2">
    <source>
        <dbReference type="EMBL" id="AGS44186.1"/>
    </source>
</evidence>
<gene>
    <name evidence="2" type="primary">orf380</name>
    <name evidence="2" type="ORF">H731WILSUA-C_006</name>
</gene>
<protein>
    <recommendedName>
        <fullName evidence="1">Homing endonuclease LAGLIDADG domain-containing protein</fullName>
    </recommendedName>
</protein>
<keyword evidence="2" id="KW-0496">Mitochondrion</keyword>